<comment type="caution">
    <text evidence="2">The sequence shown here is derived from an EMBL/GenBank/DDBJ whole genome shotgun (WGS) entry which is preliminary data.</text>
</comment>
<reference evidence="3" key="1">
    <citation type="submission" date="2016-09" db="EMBL/GenBank/DDBJ databases">
        <authorList>
            <person name="Gulvik C.A."/>
        </authorList>
    </citation>
    <scope>NUCLEOTIDE SEQUENCE [LARGE SCALE GENOMIC DNA]</scope>
    <source>
        <strain evidence="3">LMG 8895</strain>
    </source>
</reference>
<dbReference type="Proteomes" id="UP000095094">
    <property type="component" value="Unassembled WGS sequence"/>
</dbReference>
<evidence type="ECO:0000256" key="1">
    <source>
        <dbReference type="SAM" id="Coils"/>
    </source>
</evidence>
<name>A0A1E5GB82_9ENTE</name>
<dbReference type="RefSeq" id="WP_069664728.1">
    <property type="nucleotide sequence ID" value="NZ_MIJY01000044.1"/>
</dbReference>
<organism evidence="2 3">
    <name type="scientific">Enterococcus termitis</name>
    <dbReference type="NCBI Taxonomy" id="332950"/>
    <lineage>
        <taxon>Bacteria</taxon>
        <taxon>Bacillati</taxon>
        <taxon>Bacillota</taxon>
        <taxon>Bacilli</taxon>
        <taxon>Lactobacillales</taxon>
        <taxon>Enterococcaceae</taxon>
        <taxon>Enterococcus</taxon>
    </lineage>
</organism>
<keyword evidence="3" id="KW-1185">Reference proteome</keyword>
<protein>
    <submittedName>
        <fullName evidence="2">Uncharacterized protein</fullName>
    </submittedName>
</protein>
<keyword evidence="1" id="KW-0175">Coiled coil</keyword>
<feature type="coiled-coil region" evidence="1">
    <location>
        <begin position="55"/>
        <end position="82"/>
    </location>
</feature>
<gene>
    <name evidence="2" type="ORF">BCR25_10780</name>
</gene>
<dbReference type="EMBL" id="MIJY01000044">
    <property type="protein sequence ID" value="OEG09974.1"/>
    <property type="molecule type" value="Genomic_DNA"/>
</dbReference>
<proteinExistence type="predicted"/>
<evidence type="ECO:0000313" key="2">
    <source>
        <dbReference type="EMBL" id="OEG09974.1"/>
    </source>
</evidence>
<sequence>MYVLKEDILFQRDSGIRDLEEVADMTHYYLKDYVPDQEFIMQAVHKLDRMKEEVYEVARHDRKQIEREIEDLDENYYRAIRTLSDQESAKKESDF</sequence>
<evidence type="ECO:0000313" key="3">
    <source>
        <dbReference type="Proteomes" id="UP000095094"/>
    </source>
</evidence>
<dbReference type="AlphaFoldDB" id="A0A1E5GB82"/>
<accession>A0A1E5GB82</accession>